<protein>
    <submittedName>
        <fullName evidence="2">Uncharacterized protein</fullName>
    </submittedName>
</protein>
<feature type="transmembrane region" description="Helical" evidence="1">
    <location>
        <begin position="59"/>
        <end position="80"/>
    </location>
</feature>
<dbReference type="EMBL" id="VCKZ01000343">
    <property type="protein sequence ID" value="TMR30389.1"/>
    <property type="molecule type" value="Genomic_DNA"/>
</dbReference>
<keyword evidence="3" id="KW-1185">Reference proteome</keyword>
<proteinExistence type="predicted"/>
<dbReference type="OrthoDB" id="3483476at2"/>
<evidence type="ECO:0000256" key="1">
    <source>
        <dbReference type="SAM" id="Phobius"/>
    </source>
</evidence>
<sequence length="156" mass="17434">MNPALLFAEVQISTSRRIAMAVLLLALVVMFLLGICAYQGRWRSWHGNPFFKWPYSPLACTWGAGSVLLLVTVTGLSAIVPGIPAMLVFALAIPAVLGLAVAVVYVHPPRWMLPDWVRWREGDEAVTERPACFEVHRHSRVNKIMRVVTNDDRVDL</sequence>
<dbReference type="Proteomes" id="UP000305238">
    <property type="component" value="Unassembled WGS sequence"/>
</dbReference>
<feature type="transmembrane region" description="Helical" evidence="1">
    <location>
        <begin position="86"/>
        <end position="106"/>
    </location>
</feature>
<keyword evidence="1" id="KW-1133">Transmembrane helix</keyword>
<keyword evidence="1" id="KW-0812">Transmembrane</keyword>
<evidence type="ECO:0000313" key="2">
    <source>
        <dbReference type="EMBL" id="TMR30389.1"/>
    </source>
</evidence>
<comment type="caution">
    <text evidence="2">The sequence shown here is derived from an EMBL/GenBank/DDBJ whole genome shotgun (WGS) entry which is preliminary data.</text>
</comment>
<reference evidence="2 3" key="1">
    <citation type="submission" date="2019-05" db="EMBL/GenBank/DDBJ databases">
        <title>Draft genome sequence of Actinomadura geliboluensis A8036.</title>
        <authorList>
            <person name="Saricaoglu S."/>
            <person name="Isik K."/>
        </authorList>
    </citation>
    <scope>NUCLEOTIDE SEQUENCE [LARGE SCALE GENOMIC DNA]</scope>
    <source>
        <strain evidence="2 3">A8036</strain>
    </source>
</reference>
<dbReference type="RefSeq" id="WP_138640544.1">
    <property type="nucleotide sequence ID" value="NZ_VCKZ01000343.1"/>
</dbReference>
<feature type="transmembrane region" description="Helical" evidence="1">
    <location>
        <begin position="18"/>
        <end position="38"/>
    </location>
</feature>
<evidence type="ECO:0000313" key="3">
    <source>
        <dbReference type="Proteomes" id="UP000305238"/>
    </source>
</evidence>
<keyword evidence="1" id="KW-0472">Membrane</keyword>
<organism evidence="2 3">
    <name type="scientific">Actinomadura geliboluensis</name>
    <dbReference type="NCBI Taxonomy" id="882440"/>
    <lineage>
        <taxon>Bacteria</taxon>
        <taxon>Bacillati</taxon>
        <taxon>Actinomycetota</taxon>
        <taxon>Actinomycetes</taxon>
        <taxon>Streptosporangiales</taxon>
        <taxon>Thermomonosporaceae</taxon>
        <taxon>Actinomadura</taxon>
    </lineage>
</organism>
<name>A0A5S4GC07_9ACTN</name>
<gene>
    <name evidence="2" type="ORF">ETD96_33740</name>
</gene>
<dbReference type="AlphaFoldDB" id="A0A5S4GC07"/>
<accession>A0A5S4GC07</accession>